<dbReference type="PROSITE" id="PS51546">
    <property type="entry name" value="PI3K_RBD"/>
    <property type="match status" value="1"/>
</dbReference>
<evidence type="ECO:0000256" key="4">
    <source>
        <dbReference type="ARBA" id="ARBA00022840"/>
    </source>
</evidence>
<feature type="compositionally biased region" description="Basic and acidic residues" evidence="6">
    <location>
        <begin position="161"/>
        <end position="171"/>
    </location>
</feature>
<dbReference type="Gene3D" id="1.10.1070.11">
    <property type="entry name" value="Phosphatidylinositol 3-/4-kinase, catalytic domain"/>
    <property type="match status" value="1"/>
</dbReference>
<dbReference type="SMART" id="SM00142">
    <property type="entry name" value="PI3K_C2"/>
    <property type="match status" value="1"/>
</dbReference>
<dbReference type="InterPro" id="IPR002420">
    <property type="entry name" value="PI3K-type_C2_dom"/>
</dbReference>
<feature type="domain" description="PIK helical" evidence="8">
    <location>
        <begin position="982"/>
        <end position="1159"/>
    </location>
</feature>
<dbReference type="Gene3D" id="3.10.20.90">
    <property type="entry name" value="Phosphatidylinositol 3-kinase Catalytic Subunit, Chain A, domain 1"/>
    <property type="match status" value="1"/>
</dbReference>
<evidence type="ECO:0000256" key="2">
    <source>
        <dbReference type="ARBA" id="ARBA00022741"/>
    </source>
</evidence>
<dbReference type="Proteomes" id="UP000039865">
    <property type="component" value="Unassembled WGS sequence"/>
</dbReference>
<dbReference type="SUPFAM" id="SSF49562">
    <property type="entry name" value="C2 domain (Calcium/lipid-binding domain, CaLB)"/>
    <property type="match status" value="1"/>
</dbReference>
<dbReference type="Pfam" id="PF00613">
    <property type="entry name" value="PI3Ka"/>
    <property type="match status" value="1"/>
</dbReference>
<dbReference type="Gene3D" id="1.25.40.70">
    <property type="entry name" value="Phosphatidylinositol 3-kinase, accessory domain (PIK)"/>
    <property type="match status" value="1"/>
</dbReference>
<dbReference type="InterPro" id="IPR018936">
    <property type="entry name" value="PI3/4_kinase_CS"/>
</dbReference>
<sequence length="1578" mass="185690">MEKQRQEAHYKHLAESIKRQQRGVDGQNNAAIMTFNSKYPPQNQQNNSIIQEAQSSQMETSSRMYTSRRTTVMTSKDPQYTYSQQRATANFSSYDSLSVAMQSSQRAPVNYNNNNSVSALHNHQAFNPLKSTTSAKTFISNTALTPILRSARNKGNGADSEELKDFTHTEFTETVNDEDYEDDDLDIEQDSQSNESSVDEENEYNQTHVNLLEYTQNLNSNHSQSLWGYYVLFLDPENFIYYRKDPRRDDYIVLEPIVDEHFKEKFLHANKIHLYKIRKLLVLEGFSWNFKGEADMYRRRPFPRQFLQNEASDYPCYVFQSELSKAFNNKGEIDTVVDLLEYKQQMYNEGRIQNMDQDLVITFNESLVNSTKEFIKNILRQVYGRYGFKIKPKPNYNLILKADGYREYFEGNYQLLQYERVRTCLRKNEKMKLLLTEIPNNYRDRKFPPIFKTIHEIPPANTVNTSSQSQFNKNPNSLQSTQIQNQYNSNLSNTNNLTISNNDPEINSSPYFWYPPVQNIKMHYEKLVNKRQQNHQNSNMSMMMQSQQQDKNLRRVVYVAPEKNRVSLTEHRHQTGGTTTPKQNEQIVLLSGECNWRFKFKLVGIERLNVIFNEIKQRVATDNLNTEPRNVTLKPQKLQYRKHQGKKQEEIQINPNEGSQMTVSTASVGANPSGSVHQNDPSTRTQSLMRFFKKNKQPAVDREEEKKLKTTNQKKLKVEEEIQSQKYDYVPTMIKKTIKMFHQKDKNDEFKFKKKKHGHGHDSKHEFTEDEEHFLTQELQKIHTPYCNFGNKYDTIINYQNILSSTFSKCTPLKLVVECTLFHGCETLTQSVHSEEAYFNNTVRYNQWINFGNLRYCQIPMKTRLSFNIIMLTKEGQQLTIGCVSLNLFDEKGRFRNGLRELNVWPFYELDERLGCMKEYNGITVSQAQSKDFHKQIDSLFTKLLIEFEGFNYPFYYSSRDEKKIDFYKLSTNYEDREDKANLINVQVKNQDLAKLKRYLNQNPLTKFDDTVKRELFKCREHYQTHPQGLPIFLRSVQWNRPIQVNEVYKMLQNWALMKPEEAISLLDAKFPDERVRKYAVARISQLSDDDLALYMLQFSQALLFEEQHFSHLAEMLIERSLKNPYVVGHAFYWSLKSNLYLKPSYERYYVLLEQFLMLCGKFKEEIWIQQKVNTSLKTVSENVVANRYKEKIPFADVKEKARYDLRNQRRKLPFLFTLTIDPKIVIRDFNYERLTVFSSKKVPLLITCLNQQPGGDPLNAIFKNGDDLRQDILTLQIIYIMDKIWLANNLDLAMTPYKVMGTDCEQGYLEFVGNCKTLAYIQYKRSIFNTFSDDTIEKYMTHYLGKKYPDDWSERLENNRKIFIKSTAGYCVASYVLGLGDRHPDNIMINREEGNYLHVDFGHFLGNVKKKFGVKRERDPFVFSKELAYFINGGPLNKNTSKIKISKKLSEEEHRDLSESILSLDQNERSIISKGSEIDESMKSQSFKDFEDMCCQAYNILRKDGHQLINMFLIMLSAGMPELKKDDDIQFMVNRLDLSISEQEASNKFKKEIQRAMQTYSRRFDNFLHNIKAKFSK</sequence>
<evidence type="ECO:0000259" key="8">
    <source>
        <dbReference type="PROSITE" id="PS51545"/>
    </source>
</evidence>
<dbReference type="OrthoDB" id="67688at2759"/>
<organism evidence="11 12">
    <name type="scientific">Stylonychia lemnae</name>
    <name type="common">Ciliate</name>
    <dbReference type="NCBI Taxonomy" id="5949"/>
    <lineage>
        <taxon>Eukaryota</taxon>
        <taxon>Sar</taxon>
        <taxon>Alveolata</taxon>
        <taxon>Ciliophora</taxon>
        <taxon>Intramacronucleata</taxon>
        <taxon>Spirotrichea</taxon>
        <taxon>Stichotrichia</taxon>
        <taxon>Sporadotrichida</taxon>
        <taxon>Oxytrichidae</taxon>
        <taxon>Stylonychinae</taxon>
        <taxon>Stylonychia</taxon>
    </lineage>
</organism>
<dbReference type="Pfam" id="PF00794">
    <property type="entry name" value="PI3K_rbd"/>
    <property type="match status" value="1"/>
</dbReference>
<dbReference type="GO" id="GO:0005737">
    <property type="term" value="C:cytoplasm"/>
    <property type="evidence" value="ECO:0007669"/>
    <property type="project" value="TreeGrafter"/>
</dbReference>
<evidence type="ECO:0000256" key="5">
    <source>
        <dbReference type="PROSITE-ProRule" id="PRU00880"/>
    </source>
</evidence>
<feature type="region of interest" description="Disordered" evidence="6">
    <location>
        <begin position="461"/>
        <end position="480"/>
    </location>
</feature>
<evidence type="ECO:0000256" key="3">
    <source>
        <dbReference type="ARBA" id="ARBA00022777"/>
    </source>
</evidence>
<dbReference type="InterPro" id="IPR016024">
    <property type="entry name" value="ARM-type_fold"/>
</dbReference>
<dbReference type="GO" id="GO:0043491">
    <property type="term" value="P:phosphatidylinositol 3-kinase/protein kinase B signal transduction"/>
    <property type="evidence" value="ECO:0007669"/>
    <property type="project" value="TreeGrafter"/>
</dbReference>
<dbReference type="PROSITE" id="PS50290">
    <property type="entry name" value="PI3_4_KINASE_3"/>
    <property type="match status" value="1"/>
</dbReference>
<dbReference type="GO" id="GO:0005524">
    <property type="term" value="F:ATP binding"/>
    <property type="evidence" value="ECO:0007669"/>
    <property type="project" value="UniProtKB-KW"/>
</dbReference>
<dbReference type="SMART" id="SM00145">
    <property type="entry name" value="PI3Ka"/>
    <property type="match status" value="1"/>
</dbReference>
<feature type="region of interest" description="Disordered" evidence="6">
    <location>
        <begin position="150"/>
        <end position="203"/>
    </location>
</feature>
<dbReference type="PROSITE" id="PS00915">
    <property type="entry name" value="PI3_4_KINASE_1"/>
    <property type="match status" value="1"/>
</dbReference>
<dbReference type="PANTHER" id="PTHR10048:SF14">
    <property type="entry name" value="LD28067P"/>
    <property type="match status" value="1"/>
</dbReference>
<dbReference type="InterPro" id="IPR001263">
    <property type="entry name" value="PI3K_accessory_dom"/>
</dbReference>
<evidence type="ECO:0000259" key="7">
    <source>
        <dbReference type="PROSITE" id="PS50290"/>
    </source>
</evidence>
<dbReference type="InterPro" id="IPR035448">
    <property type="entry name" value="PI3Kc"/>
</dbReference>
<keyword evidence="1" id="KW-0808">Transferase</keyword>
<keyword evidence="4" id="KW-0067">ATP-binding</keyword>
<dbReference type="PROSITE" id="PS51547">
    <property type="entry name" value="C2_PI3K"/>
    <property type="match status" value="1"/>
</dbReference>
<feature type="domain" description="C2 PI3K-type" evidence="10">
    <location>
        <begin position="788"/>
        <end position="949"/>
    </location>
</feature>
<gene>
    <name evidence="11" type="primary">Contig8796.g9393</name>
    <name evidence="11" type="ORF">STYLEM_14441</name>
</gene>
<evidence type="ECO:0000259" key="10">
    <source>
        <dbReference type="PROSITE" id="PS51547"/>
    </source>
</evidence>
<keyword evidence="2" id="KW-0547">Nucleotide-binding</keyword>
<dbReference type="SUPFAM" id="SSF48371">
    <property type="entry name" value="ARM repeat"/>
    <property type="match status" value="1"/>
</dbReference>
<feature type="domain" description="PI3K/PI4K catalytic" evidence="7">
    <location>
        <begin position="1231"/>
        <end position="1562"/>
    </location>
</feature>
<dbReference type="InterPro" id="IPR042236">
    <property type="entry name" value="PI3K_accessory_sf"/>
</dbReference>
<evidence type="ECO:0000256" key="1">
    <source>
        <dbReference type="ARBA" id="ARBA00022679"/>
    </source>
</evidence>
<evidence type="ECO:0000256" key="6">
    <source>
        <dbReference type="SAM" id="MobiDB-lite"/>
    </source>
</evidence>
<dbReference type="InterPro" id="IPR029071">
    <property type="entry name" value="Ubiquitin-like_domsf"/>
</dbReference>
<dbReference type="GO" id="GO:0035005">
    <property type="term" value="F:1-phosphatidylinositol-4-phosphate 3-kinase activity"/>
    <property type="evidence" value="ECO:0007669"/>
    <property type="project" value="TreeGrafter"/>
</dbReference>
<dbReference type="SUPFAM" id="SSF56112">
    <property type="entry name" value="Protein kinase-like (PK-like)"/>
    <property type="match status" value="1"/>
</dbReference>
<dbReference type="InterPro" id="IPR000403">
    <property type="entry name" value="PI3/4_kinase_cat_dom"/>
</dbReference>
<dbReference type="Pfam" id="PF00792">
    <property type="entry name" value="PI3K_C2"/>
    <property type="match status" value="1"/>
</dbReference>
<dbReference type="InterPro" id="IPR036940">
    <property type="entry name" value="PI3/4_kinase_cat_sf"/>
</dbReference>
<dbReference type="InterPro" id="IPR035892">
    <property type="entry name" value="C2_domain_sf"/>
</dbReference>
<accession>A0A078ATR1</accession>
<dbReference type="InterPro" id="IPR000341">
    <property type="entry name" value="PI3K_Ras-bd_dom"/>
</dbReference>
<dbReference type="GO" id="GO:0005886">
    <property type="term" value="C:plasma membrane"/>
    <property type="evidence" value="ECO:0007669"/>
    <property type="project" value="TreeGrafter"/>
</dbReference>
<dbReference type="GO" id="GO:0016303">
    <property type="term" value="F:1-phosphatidylinositol-3-kinase activity"/>
    <property type="evidence" value="ECO:0007669"/>
    <property type="project" value="TreeGrafter"/>
</dbReference>
<dbReference type="InParanoid" id="A0A078ATR1"/>
<dbReference type="CDD" id="cd00891">
    <property type="entry name" value="PI3Kc"/>
    <property type="match status" value="1"/>
</dbReference>
<protein>
    <submittedName>
        <fullName evidence="11">Phosphatidylinositol 3-and 4-kinase family protein</fullName>
    </submittedName>
</protein>
<dbReference type="PROSITE" id="PS00916">
    <property type="entry name" value="PI3_4_KINASE_2"/>
    <property type="match status" value="1"/>
</dbReference>
<comment type="similarity">
    <text evidence="5">Belongs to the PI3/PI4-kinase family.</text>
</comment>
<dbReference type="Pfam" id="PF00454">
    <property type="entry name" value="PI3_PI4_kinase"/>
    <property type="match status" value="1"/>
</dbReference>
<dbReference type="SMART" id="SM00146">
    <property type="entry name" value="PI3Kc"/>
    <property type="match status" value="1"/>
</dbReference>
<dbReference type="Gene3D" id="3.30.1010.10">
    <property type="entry name" value="Phosphatidylinositol 3-kinase Catalytic Subunit, Chain A, domain 4"/>
    <property type="match status" value="1"/>
</dbReference>
<dbReference type="InterPro" id="IPR015433">
    <property type="entry name" value="PI3/4_kinase"/>
</dbReference>
<dbReference type="GO" id="GO:0016477">
    <property type="term" value="P:cell migration"/>
    <property type="evidence" value="ECO:0007669"/>
    <property type="project" value="TreeGrafter"/>
</dbReference>
<name>A0A078ATR1_STYLE</name>
<dbReference type="Gene3D" id="2.60.40.150">
    <property type="entry name" value="C2 domain"/>
    <property type="match status" value="1"/>
</dbReference>
<evidence type="ECO:0000259" key="9">
    <source>
        <dbReference type="PROSITE" id="PS51546"/>
    </source>
</evidence>
<dbReference type="GO" id="GO:0005942">
    <property type="term" value="C:phosphatidylinositol 3-kinase complex"/>
    <property type="evidence" value="ECO:0007669"/>
    <property type="project" value="TreeGrafter"/>
</dbReference>
<feature type="domain" description="PI3K-RBD" evidence="9">
    <location>
        <begin position="343"/>
        <end position="437"/>
    </location>
</feature>
<dbReference type="SUPFAM" id="SSF54236">
    <property type="entry name" value="Ubiquitin-like"/>
    <property type="match status" value="1"/>
</dbReference>
<dbReference type="InterPro" id="IPR011009">
    <property type="entry name" value="Kinase-like_dom_sf"/>
</dbReference>
<keyword evidence="3 11" id="KW-0418">Kinase</keyword>
<reference evidence="11 12" key="1">
    <citation type="submission" date="2014-06" db="EMBL/GenBank/DDBJ databases">
        <authorList>
            <person name="Swart Estienne"/>
        </authorList>
    </citation>
    <scope>NUCLEOTIDE SEQUENCE [LARGE SCALE GENOMIC DNA]</scope>
    <source>
        <strain evidence="11 12">130c</strain>
    </source>
</reference>
<evidence type="ECO:0000313" key="11">
    <source>
        <dbReference type="EMBL" id="CDW85366.1"/>
    </source>
</evidence>
<proteinExistence type="inferred from homology"/>
<dbReference type="PANTHER" id="PTHR10048">
    <property type="entry name" value="PHOSPHATIDYLINOSITOL KINASE"/>
    <property type="match status" value="1"/>
</dbReference>
<feature type="compositionally biased region" description="Acidic residues" evidence="6">
    <location>
        <begin position="175"/>
        <end position="189"/>
    </location>
</feature>
<evidence type="ECO:0000313" key="12">
    <source>
        <dbReference type="Proteomes" id="UP000039865"/>
    </source>
</evidence>
<keyword evidence="12" id="KW-1185">Reference proteome</keyword>
<dbReference type="PROSITE" id="PS51545">
    <property type="entry name" value="PIK_HELICAL"/>
    <property type="match status" value="1"/>
</dbReference>
<dbReference type="EMBL" id="CCKQ01013671">
    <property type="protein sequence ID" value="CDW85366.1"/>
    <property type="molecule type" value="Genomic_DNA"/>
</dbReference>
<dbReference type="OMA" id="YQENYNQ"/>
<dbReference type="GO" id="GO:0048015">
    <property type="term" value="P:phosphatidylinositol-mediated signaling"/>
    <property type="evidence" value="ECO:0007669"/>
    <property type="project" value="TreeGrafter"/>
</dbReference>